<gene>
    <name evidence="3" type="ORF">SAMN05421693_10687</name>
</gene>
<dbReference type="AlphaFoldDB" id="A0A1H9AUL5"/>
<dbReference type="Pfam" id="PF13460">
    <property type="entry name" value="NAD_binding_10"/>
    <property type="match status" value="1"/>
</dbReference>
<keyword evidence="1" id="KW-1133">Transmembrane helix</keyword>
<dbReference type="EMBL" id="FOFO01000006">
    <property type="protein sequence ID" value="SEP80319.1"/>
    <property type="molecule type" value="Genomic_DNA"/>
</dbReference>
<evidence type="ECO:0000313" key="4">
    <source>
        <dbReference type="Proteomes" id="UP000199496"/>
    </source>
</evidence>
<sequence length="482" mass="54378">MSSIDTSVRSPRVMIAGASGFIGAALCRELAQDYAVTALTRSQVHAQSQPEVSGVTWRHCDLYHLPELTDALKGCDYAIYLVHSLAPSSRLTQAAPRDMDLILGDNFARAAAANNVKHIIFVSGLMPDTFRISTLLWSRREVEMALTGHGIPVTILRAGLVVGPGGSACRLMVELVRRIGIITLPPGTSRRTRPIALVDLIRAIRHTLGKPEQYQGHFDLGGPDCLSYEEMLRITARLLGLRRRFLTLPWMPNTLATWAVRWITRTPKALVAPVMESLPLEVQFKDSALQRFVDQEAISFEQALDESLDHSRKKLLPSPRDPMIKMAQREIRKASRVRSIQRIIQPPGQDAAWVAGNYFRWLGSCCRPFVETVIRIDSQTGEDIGYQIYLRPGRLLLLELERDVLKGTSDRQIYRIIGGLLAKKHENHGRFEFQSVLGGRYTMAAIHDFAPSLPWYLYLFTQAFAHFLVMLSYQRHLFRLSR</sequence>
<dbReference type="STRING" id="867345.SAMN05421693_10687"/>
<dbReference type="GO" id="GO:0044877">
    <property type="term" value="F:protein-containing complex binding"/>
    <property type="evidence" value="ECO:0007669"/>
    <property type="project" value="TreeGrafter"/>
</dbReference>
<dbReference type="OrthoDB" id="9801056at2"/>
<dbReference type="InterPro" id="IPR036291">
    <property type="entry name" value="NAD(P)-bd_dom_sf"/>
</dbReference>
<organism evidence="3 4">
    <name type="scientific">Ectothiorhodospira magna</name>
    <dbReference type="NCBI Taxonomy" id="867345"/>
    <lineage>
        <taxon>Bacteria</taxon>
        <taxon>Pseudomonadati</taxon>
        <taxon>Pseudomonadota</taxon>
        <taxon>Gammaproteobacteria</taxon>
        <taxon>Chromatiales</taxon>
        <taxon>Ectothiorhodospiraceae</taxon>
        <taxon>Ectothiorhodospira</taxon>
    </lineage>
</organism>
<evidence type="ECO:0000259" key="2">
    <source>
        <dbReference type="Pfam" id="PF13460"/>
    </source>
</evidence>
<feature type="transmembrane region" description="Helical" evidence="1">
    <location>
        <begin position="455"/>
        <end position="473"/>
    </location>
</feature>
<dbReference type="Proteomes" id="UP000199496">
    <property type="component" value="Unassembled WGS sequence"/>
</dbReference>
<dbReference type="PANTHER" id="PTHR12126">
    <property type="entry name" value="NADH-UBIQUINONE OXIDOREDUCTASE 39 KDA SUBUNIT-RELATED"/>
    <property type="match status" value="1"/>
</dbReference>
<dbReference type="PANTHER" id="PTHR12126:SF11">
    <property type="entry name" value="NADH DEHYDROGENASE [UBIQUINONE] 1 ALPHA SUBCOMPLEX SUBUNIT 9, MITOCHONDRIAL"/>
    <property type="match status" value="1"/>
</dbReference>
<dbReference type="Gene3D" id="3.40.50.720">
    <property type="entry name" value="NAD(P)-binding Rossmann-like Domain"/>
    <property type="match status" value="1"/>
</dbReference>
<reference evidence="3 4" key="1">
    <citation type="submission" date="2016-10" db="EMBL/GenBank/DDBJ databases">
        <authorList>
            <person name="de Groot N.N."/>
        </authorList>
    </citation>
    <scope>NUCLEOTIDE SEQUENCE [LARGE SCALE GENOMIC DNA]</scope>
    <source>
        <strain evidence="3 4">B7-7</strain>
    </source>
</reference>
<dbReference type="InterPro" id="IPR016040">
    <property type="entry name" value="NAD(P)-bd_dom"/>
</dbReference>
<name>A0A1H9AUL5_9GAMM</name>
<evidence type="ECO:0000256" key="1">
    <source>
        <dbReference type="SAM" id="Phobius"/>
    </source>
</evidence>
<proteinExistence type="predicted"/>
<dbReference type="InterPro" id="IPR051207">
    <property type="entry name" value="ComplexI_NDUFA9_subunit"/>
</dbReference>
<dbReference type="SUPFAM" id="SSF51735">
    <property type="entry name" value="NAD(P)-binding Rossmann-fold domains"/>
    <property type="match status" value="1"/>
</dbReference>
<keyword evidence="4" id="KW-1185">Reference proteome</keyword>
<keyword evidence="1" id="KW-0812">Transmembrane</keyword>
<protein>
    <submittedName>
        <fullName evidence="3">Uncharacterized conserved protein YbjT, contains NAD(P)-binding and DUF2867 domains</fullName>
    </submittedName>
</protein>
<evidence type="ECO:0000313" key="3">
    <source>
        <dbReference type="EMBL" id="SEP80319.1"/>
    </source>
</evidence>
<accession>A0A1H9AUL5</accession>
<keyword evidence="1" id="KW-0472">Membrane</keyword>
<feature type="domain" description="NAD(P)-binding" evidence="2">
    <location>
        <begin position="17"/>
        <end position="159"/>
    </location>
</feature>